<dbReference type="AlphaFoldDB" id="A0AAV9RP08"/>
<evidence type="ECO:0000313" key="3">
    <source>
        <dbReference type="Proteomes" id="UP001311232"/>
    </source>
</evidence>
<feature type="region of interest" description="Disordered" evidence="1">
    <location>
        <begin position="1"/>
        <end position="133"/>
    </location>
</feature>
<name>A0AAV9RP08_9TELE</name>
<accession>A0AAV9RP08</accession>
<protein>
    <submittedName>
        <fullName evidence="2">Uncharacterized protein</fullName>
    </submittedName>
</protein>
<dbReference type="EMBL" id="JAHHUM010001537">
    <property type="protein sequence ID" value="KAK5610731.1"/>
    <property type="molecule type" value="Genomic_DNA"/>
</dbReference>
<organism evidence="2 3">
    <name type="scientific">Crenichthys baileyi</name>
    <name type="common">White River springfish</name>
    <dbReference type="NCBI Taxonomy" id="28760"/>
    <lineage>
        <taxon>Eukaryota</taxon>
        <taxon>Metazoa</taxon>
        <taxon>Chordata</taxon>
        <taxon>Craniata</taxon>
        <taxon>Vertebrata</taxon>
        <taxon>Euteleostomi</taxon>
        <taxon>Actinopterygii</taxon>
        <taxon>Neopterygii</taxon>
        <taxon>Teleostei</taxon>
        <taxon>Neoteleostei</taxon>
        <taxon>Acanthomorphata</taxon>
        <taxon>Ovalentaria</taxon>
        <taxon>Atherinomorphae</taxon>
        <taxon>Cyprinodontiformes</taxon>
        <taxon>Goodeidae</taxon>
        <taxon>Crenichthys</taxon>
    </lineage>
</organism>
<comment type="caution">
    <text evidence="2">The sequence shown here is derived from an EMBL/GenBank/DDBJ whole genome shotgun (WGS) entry which is preliminary data.</text>
</comment>
<reference evidence="2 3" key="1">
    <citation type="submission" date="2021-06" db="EMBL/GenBank/DDBJ databases">
        <authorList>
            <person name="Palmer J.M."/>
        </authorList>
    </citation>
    <scope>NUCLEOTIDE SEQUENCE [LARGE SCALE GENOMIC DNA]</scope>
    <source>
        <strain evidence="2 3">MEX-2019</strain>
        <tissue evidence="2">Muscle</tissue>
    </source>
</reference>
<feature type="compositionally biased region" description="Low complexity" evidence="1">
    <location>
        <begin position="70"/>
        <end position="79"/>
    </location>
</feature>
<evidence type="ECO:0000256" key="1">
    <source>
        <dbReference type="SAM" id="MobiDB-lite"/>
    </source>
</evidence>
<evidence type="ECO:0000313" key="2">
    <source>
        <dbReference type="EMBL" id="KAK5610731.1"/>
    </source>
</evidence>
<gene>
    <name evidence="2" type="ORF">CRENBAI_000767</name>
</gene>
<dbReference type="Proteomes" id="UP001311232">
    <property type="component" value="Unassembled WGS sequence"/>
</dbReference>
<keyword evidence="3" id="KW-1185">Reference proteome</keyword>
<proteinExistence type="predicted"/>
<sequence>MLSITGGAAGDLREARHITRNLRPPEPTIPRHGSSNGGCPPLPNTVRYPQAIRTPPVPAKPKEDHTVTRAATPPEAIAGPEPPGDRGPSRVQPRLSAQGTHPSIDPSMPDPPPPQGSIQMPSPPRDSTVPVIN</sequence>